<keyword evidence="6" id="KW-0175">Coiled coil</keyword>
<evidence type="ECO:0000259" key="8">
    <source>
        <dbReference type="PROSITE" id="PS51805"/>
    </source>
</evidence>
<dbReference type="RefSeq" id="XP_024245064.1">
    <property type="nucleotide sequence ID" value="XM_024389296.2"/>
</dbReference>
<dbReference type="AlphaFoldDB" id="A0A8C8ERF7"/>
<feature type="compositionally biased region" description="Polar residues" evidence="7">
    <location>
        <begin position="202"/>
        <end position="229"/>
    </location>
</feature>
<protein>
    <recommendedName>
        <fullName evidence="8">PHD-type domain-containing protein</fullName>
    </recommendedName>
</protein>
<feature type="compositionally biased region" description="Gly residues" evidence="7">
    <location>
        <begin position="414"/>
        <end position="424"/>
    </location>
</feature>
<gene>
    <name evidence="9" type="primary">LOC112225376</name>
</gene>
<dbReference type="PANTHER" id="PTHR12420:SF4">
    <property type="entry name" value="PHD FINGER PROTEIN 11"/>
    <property type="match status" value="1"/>
</dbReference>
<feature type="region of interest" description="Disordered" evidence="7">
    <location>
        <begin position="391"/>
        <end position="427"/>
    </location>
</feature>
<proteinExistence type="predicted"/>
<feature type="region of interest" description="Disordered" evidence="7">
    <location>
        <begin position="277"/>
        <end position="297"/>
    </location>
</feature>
<dbReference type="InterPro" id="IPR051188">
    <property type="entry name" value="PHD-type_Zinc_Finger"/>
</dbReference>
<comment type="subcellular location">
    <subcellularLocation>
        <location evidence="1">Nucleus</location>
    </subcellularLocation>
</comment>
<dbReference type="PANTHER" id="PTHR12420">
    <property type="entry name" value="PHD FINGER PROTEIN"/>
    <property type="match status" value="1"/>
</dbReference>
<dbReference type="InterPro" id="IPR034732">
    <property type="entry name" value="EPHD"/>
</dbReference>
<dbReference type="PROSITE" id="PS51805">
    <property type="entry name" value="EPHD"/>
    <property type="match status" value="1"/>
</dbReference>
<evidence type="ECO:0000256" key="2">
    <source>
        <dbReference type="ARBA" id="ARBA00022723"/>
    </source>
</evidence>
<sequence>MGPEPHGRNIRCVLCKSSKENLTTGPLSTKDSVTAHQNCLLYSSGVICQNSPEFDDLFGFTVKDVQNEMRRGNRLICYRCKRKGATVGCEVKRCQKSYHYPCAVEDGAHNVEDRIEGKYTVYCQKHNPELASNGTSLSCNGDSDTEKNNNGEMSSKLFCVICEKKEESVSLEHIDSGIFKLYCEKHKPLSLQKELNGHALSGPSSCKSDYNTPENQRQTQTPKRLLNSSSKREVTSSRKSKHRRIMDNSSDSDGDVNRIDMEFSPLESNLEDLVNSEHSNHAETPIASTTGNQPAPEDGDCTLIDSDAGSQSLLLPVMLCVASEEPSQATVCSSESCQGFVPHSPGSPHGCSHSPGPAIDPILPVHSPDCSSVHSGPLNLASTAIVCYGPVSSPPSPSTPSPHAVSQCPLARPGGPGSPGGSGSGNAASRVFWRRCTEAGCTESIFTTFISDMVGISKRILSDQASQEDYDLSLRVIEASGKLSQMLSQQEREFKKKQRELQRATAAIREARSALKR</sequence>
<dbReference type="InterPro" id="IPR001965">
    <property type="entry name" value="Znf_PHD"/>
</dbReference>
<evidence type="ECO:0000256" key="6">
    <source>
        <dbReference type="SAM" id="Coils"/>
    </source>
</evidence>
<dbReference type="GO" id="GO:0005634">
    <property type="term" value="C:nucleus"/>
    <property type="evidence" value="ECO:0007669"/>
    <property type="project" value="UniProtKB-SubCell"/>
</dbReference>
<dbReference type="GeneTree" id="ENSGT00950000182865"/>
<evidence type="ECO:0000256" key="3">
    <source>
        <dbReference type="ARBA" id="ARBA00022771"/>
    </source>
</evidence>
<evidence type="ECO:0000313" key="10">
    <source>
        <dbReference type="Proteomes" id="UP000694402"/>
    </source>
</evidence>
<dbReference type="SMART" id="SM00249">
    <property type="entry name" value="PHD"/>
    <property type="match status" value="1"/>
</dbReference>
<keyword evidence="10" id="KW-1185">Reference proteome</keyword>
<organism evidence="9 10">
    <name type="scientific">Oncorhynchus tshawytscha</name>
    <name type="common">Chinook salmon</name>
    <name type="synonym">Salmo tshawytscha</name>
    <dbReference type="NCBI Taxonomy" id="74940"/>
    <lineage>
        <taxon>Eukaryota</taxon>
        <taxon>Metazoa</taxon>
        <taxon>Chordata</taxon>
        <taxon>Craniata</taxon>
        <taxon>Vertebrata</taxon>
        <taxon>Euteleostomi</taxon>
        <taxon>Actinopterygii</taxon>
        <taxon>Neopterygii</taxon>
        <taxon>Teleostei</taxon>
        <taxon>Protacanthopterygii</taxon>
        <taxon>Salmoniformes</taxon>
        <taxon>Salmonidae</taxon>
        <taxon>Salmoninae</taxon>
        <taxon>Oncorhynchus</taxon>
    </lineage>
</organism>
<keyword evidence="5" id="KW-0539">Nucleus</keyword>
<dbReference type="GO" id="GO:0008270">
    <property type="term" value="F:zinc ion binding"/>
    <property type="evidence" value="ECO:0007669"/>
    <property type="project" value="UniProtKB-KW"/>
</dbReference>
<dbReference type="InterPro" id="IPR013083">
    <property type="entry name" value="Znf_RING/FYVE/PHD"/>
</dbReference>
<feature type="coiled-coil region" evidence="6">
    <location>
        <begin position="487"/>
        <end position="514"/>
    </location>
</feature>
<accession>A0A8C8ERF7</accession>
<dbReference type="Ensembl" id="ENSOTST00005024196.2">
    <property type="protein sequence ID" value="ENSOTSP00005022324.1"/>
    <property type="gene ID" value="ENSOTSG00005010682.2"/>
</dbReference>
<evidence type="ECO:0000256" key="5">
    <source>
        <dbReference type="ARBA" id="ARBA00023242"/>
    </source>
</evidence>
<evidence type="ECO:0000256" key="7">
    <source>
        <dbReference type="SAM" id="MobiDB-lite"/>
    </source>
</evidence>
<dbReference type="KEGG" id="otw:112225376"/>
<evidence type="ECO:0000256" key="4">
    <source>
        <dbReference type="ARBA" id="ARBA00022833"/>
    </source>
</evidence>
<evidence type="ECO:0000256" key="1">
    <source>
        <dbReference type="ARBA" id="ARBA00004123"/>
    </source>
</evidence>
<dbReference type="Proteomes" id="UP000694402">
    <property type="component" value="Unassembled WGS sequence"/>
</dbReference>
<feature type="domain" description="PHD-type" evidence="8">
    <location>
        <begin position="9"/>
        <end position="127"/>
    </location>
</feature>
<dbReference type="Pfam" id="PF13771">
    <property type="entry name" value="zf-HC5HC2H"/>
    <property type="match status" value="1"/>
</dbReference>
<keyword evidence="4" id="KW-0862">Zinc</keyword>
<dbReference type="Gene3D" id="3.30.40.10">
    <property type="entry name" value="Zinc/RING finger domain, C3HC4 (zinc finger)"/>
    <property type="match status" value="1"/>
</dbReference>
<evidence type="ECO:0000313" key="9">
    <source>
        <dbReference type="Ensembl" id="ENSOTSP00005022324.1"/>
    </source>
</evidence>
<keyword evidence="2" id="KW-0479">Metal-binding</keyword>
<feature type="region of interest" description="Disordered" evidence="7">
    <location>
        <begin position="200"/>
        <end position="259"/>
    </location>
</feature>
<keyword evidence="3" id="KW-0863">Zinc-finger</keyword>
<dbReference type="GeneID" id="112225376"/>
<reference evidence="9" key="2">
    <citation type="submission" date="2025-09" db="UniProtKB">
        <authorList>
            <consortium name="Ensembl"/>
        </authorList>
    </citation>
    <scope>IDENTIFICATION</scope>
</reference>
<reference evidence="9" key="1">
    <citation type="submission" date="2025-08" db="UniProtKB">
        <authorList>
            <consortium name="Ensembl"/>
        </authorList>
    </citation>
    <scope>IDENTIFICATION</scope>
</reference>
<name>A0A8C8ERF7_ONCTS</name>